<dbReference type="PANTHER" id="PTHR24100:SF151">
    <property type="entry name" value="ICOS LIGAND"/>
    <property type="match status" value="1"/>
</dbReference>
<name>A0A6P7KZT2_BETSP</name>
<proteinExistence type="predicted"/>
<dbReference type="GO" id="GO:0001817">
    <property type="term" value="P:regulation of cytokine production"/>
    <property type="evidence" value="ECO:0007669"/>
    <property type="project" value="TreeGrafter"/>
</dbReference>
<dbReference type="InParanoid" id="A0A6P7KZT2"/>
<evidence type="ECO:0000256" key="1">
    <source>
        <dbReference type="ARBA" id="ARBA00004370"/>
    </source>
</evidence>
<evidence type="ECO:0000256" key="3">
    <source>
        <dbReference type="ARBA" id="ARBA00023319"/>
    </source>
</evidence>
<dbReference type="InterPro" id="IPR003599">
    <property type="entry name" value="Ig_sub"/>
</dbReference>
<dbReference type="SMART" id="SM00409">
    <property type="entry name" value="IG"/>
    <property type="match status" value="5"/>
</dbReference>
<feature type="domain" description="Ig-like" evidence="5">
    <location>
        <begin position="36"/>
        <end position="135"/>
    </location>
</feature>
<evidence type="ECO:0000256" key="2">
    <source>
        <dbReference type="ARBA" id="ARBA00023136"/>
    </source>
</evidence>
<dbReference type="RefSeq" id="XP_028986209.1">
    <property type="nucleotide sequence ID" value="XM_029130376.3"/>
</dbReference>
<dbReference type="Gene3D" id="2.60.40.10">
    <property type="entry name" value="Immunoglobulins"/>
    <property type="match status" value="5"/>
</dbReference>
<dbReference type="Proteomes" id="UP000515150">
    <property type="component" value="Chromosome 2"/>
</dbReference>
<accession>A0A6P7KZT2</accession>
<feature type="domain" description="Ig-like" evidence="5">
    <location>
        <begin position="397"/>
        <end position="500"/>
    </location>
</feature>
<dbReference type="KEGG" id="bspl:114843640"/>
<feature type="domain" description="Ig-like" evidence="5">
    <location>
        <begin position="549"/>
        <end position="674"/>
    </location>
</feature>
<dbReference type="GO" id="GO:0005102">
    <property type="term" value="F:signaling receptor binding"/>
    <property type="evidence" value="ECO:0007669"/>
    <property type="project" value="TreeGrafter"/>
</dbReference>
<feature type="domain" description="Ig-like" evidence="5">
    <location>
        <begin position="191"/>
        <end position="277"/>
    </location>
</feature>
<gene>
    <name evidence="7" type="primary">LOC114843640</name>
</gene>
<evidence type="ECO:0000256" key="4">
    <source>
        <dbReference type="SAM" id="Phobius"/>
    </source>
</evidence>
<feature type="transmembrane region" description="Helical" evidence="4">
    <location>
        <begin position="543"/>
        <end position="563"/>
    </location>
</feature>
<sequence>METLSWLWFYRKVKMLLLFVILCHGFRHVLCVEVLEGAASVVLPCHISSVPTRPTVLWSRHKLSPSTIHQRNENGDSLKDQNQCYSGRTSMKTDALQTGDLSLTLRRPRVSDSGNYSCTITAFGNERRLAEVELKVKELKTLPVDVSVLISFLLISLVAIMILGVYLWRIKTYVRRLKNKATQVAADSGVESVLLLCKTTAKLPEDVRVEWKSYYGMVHVYENGSDQPEEQNWFYRGRTEMMRNLLRTGDVSLRLKYPTHPGTFTCTVYNKEKKILMKKRVELKVEVQQVEVHSGVESVLLPCKATVHLPEDVRVEWRNRYYRAVHVYENGSDQPEEQYRFYRGRTEMKSNLLRTGDVSVRLKNPTGDDTGSFTCTIYNRERHILMRKQVELQVNDCEVEEGAESVLLPFRTGGNLPEDATVLWKRYEPEYMEVHKYQNGSDQLGDQNQFYRDRTEMKENLLETGDVSLTLKNPTVRDTGKYECKIGNNSIWRYKTVQLKVKACYQTVIYCGSTIWRLSWLWFYRKMKMLLLFVILCHERFSLWTTVLPVVVILVLVAWFLFIHVQQYFTSVQQVESGQESVLLPCKTIVNLHKDVRVEWMNRQSRTVHVHQNGSNQMIEQHSLYRGRTQIKRNLLRTGDVSLRLKNPTDKDRGTFTCTVYNNKRNILRKKQVELQVKVREVEVEEGAESVLLPFRTTGNLPEDAAVDWAFYGENPMNVHYYYNGCDCLDKLDDIYKGLNGPMQSQCGVNKASVTRRSVSLVHIFCPTNWKMSAL</sequence>
<dbReference type="PANTHER" id="PTHR24100">
    <property type="entry name" value="BUTYROPHILIN"/>
    <property type="match status" value="1"/>
</dbReference>
<dbReference type="GeneID" id="114843640"/>
<reference evidence="7" key="1">
    <citation type="submission" date="2025-08" db="UniProtKB">
        <authorList>
            <consortium name="RefSeq"/>
        </authorList>
    </citation>
    <scope>IDENTIFICATION</scope>
</reference>
<dbReference type="AlphaFoldDB" id="A0A6P7KZT2"/>
<keyword evidence="4" id="KW-1133">Transmembrane helix</keyword>
<dbReference type="SUPFAM" id="SSF48726">
    <property type="entry name" value="Immunoglobulin"/>
    <property type="match status" value="5"/>
</dbReference>
<dbReference type="InterPro" id="IPR007110">
    <property type="entry name" value="Ig-like_dom"/>
</dbReference>
<evidence type="ECO:0000313" key="6">
    <source>
        <dbReference type="Proteomes" id="UP000515150"/>
    </source>
</evidence>
<keyword evidence="6" id="KW-1185">Reference proteome</keyword>
<dbReference type="PROSITE" id="PS50835">
    <property type="entry name" value="IG_LIKE"/>
    <property type="match status" value="5"/>
</dbReference>
<dbReference type="InterPro" id="IPR050504">
    <property type="entry name" value="IgSF_BTN/MOG"/>
</dbReference>
<protein>
    <submittedName>
        <fullName evidence="7">Uncharacterized protein LOC114843640</fullName>
    </submittedName>
</protein>
<evidence type="ECO:0000259" key="5">
    <source>
        <dbReference type="PROSITE" id="PS50835"/>
    </source>
</evidence>
<keyword evidence="2 4" id="KW-0472">Membrane</keyword>
<dbReference type="GO" id="GO:0009897">
    <property type="term" value="C:external side of plasma membrane"/>
    <property type="evidence" value="ECO:0007669"/>
    <property type="project" value="TreeGrafter"/>
</dbReference>
<dbReference type="SMART" id="SM00406">
    <property type="entry name" value="IGv"/>
    <property type="match status" value="4"/>
</dbReference>
<dbReference type="OrthoDB" id="9049620at2759"/>
<organism evidence="6 7">
    <name type="scientific">Betta splendens</name>
    <name type="common">Siamese fighting fish</name>
    <dbReference type="NCBI Taxonomy" id="158456"/>
    <lineage>
        <taxon>Eukaryota</taxon>
        <taxon>Metazoa</taxon>
        <taxon>Chordata</taxon>
        <taxon>Craniata</taxon>
        <taxon>Vertebrata</taxon>
        <taxon>Euteleostomi</taxon>
        <taxon>Actinopterygii</taxon>
        <taxon>Neopterygii</taxon>
        <taxon>Teleostei</taxon>
        <taxon>Neoteleostei</taxon>
        <taxon>Acanthomorphata</taxon>
        <taxon>Anabantaria</taxon>
        <taxon>Anabantiformes</taxon>
        <taxon>Anabantoidei</taxon>
        <taxon>Osphronemidae</taxon>
        <taxon>Betta</taxon>
    </lineage>
</organism>
<dbReference type="FunCoup" id="A0A6P7KZT2">
    <property type="interactions" value="14"/>
</dbReference>
<feature type="transmembrane region" description="Helical" evidence="4">
    <location>
        <begin position="503"/>
        <end position="523"/>
    </location>
</feature>
<feature type="domain" description="Ig-like" evidence="5">
    <location>
        <begin position="279"/>
        <end position="391"/>
    </location>
</feature>
<dbReference type="InterPro" id="IPR013783">
    <property type="entry name" value="Ig-like_fold"/>
</dbReference>
<keyword evidence="3" id="KW-0393">Immunoglobulin domain</keyword>
<feature type="transmembrane region" description="Helical" evidence="4">
    <location>
        <begin position="146"/>
        <end position="168"/>
    </location>
</feature>
<evidence type="ECO:0000313" key="7">
    <source>
        <dbReference type="RefSeq" id="XP_028986209.1"/>
    </source>
</evidence>
<dbReference type="InterPro" id="IPR013106">
    <property type="entry name" value="Ig_V-set"/>
</dbReference>
<dbReference type="Pfam" id="PF07686">
    <property type="entry name" value="V-set"/>
    <property type="match status" value="2"/>
</dbReference>
<comment type="subcellular location">
    <subcellularLocation>
        <location evidence="1">Membrane</location>
    </subcellularLocation>
</comment>
<dbReference type="InterPro" id="IPR036179">
    <property type="entry name" value="Ig-like_dom_sf"/>
</dbReference>
<keyword evidence="4" id="KW-0812">Transmembrane</keyword>
<dbReference type="GO" id="GO:0050852">
    <property type="term" value="P:T cell receptor signaling pathway"/>
    <property type="evidence" value="ECO:0007669"/>
    <property type="project" value="TreeGrafter"/>
</dbReference>